<organism evidence="2 3">
    <name type="scientific">Bowmanella dokdonensis</name>
    <dbReference type="NCBI Taxonomy" id="751969"/>
    <lineage>
        <taxon>Bacteria</taxon>
        <taxon>Pseudomonadati</taxon>
        <taxon>Pseudomonadota</taxon>
        <taxon>Gammaproteobacteria</taxon>
        <taxon>Alteromonadales</taxon>
        <taxon>Alteromonadaceae</taxon>
        <taxon>Bowmanella</taxon>
    </lineage>
</organism>
<dbReference type="AlphaFoldDB" id="A0A939IQ19"/>
<keyword evidence="3" id="KW-1185">Reference proteome</keyword>
<name>A0A939IQ19_9ALTE</name>
<comment type="caution">
    <text evidence="2">The sequence shown here is derived from an EMBL/GenBank/DDBJ whole genome shotgun (WGS) entry which is preliminary data.</text>
</comment>
<dbReference type="Proteomes" id="UP000664654">
    <property type="component" value="Unassembled WGS sequence"/>
</dbReference>
<feature type="non-terminal residue" evidence="2">
    <location>
        <position position="100"/>
    </location>
</feature>
<gene>
    <name evidence="2" type="ORF">J0A66_22600</name>
</gene>
<reference evidence="2" key="1">
    <citation type="submission" date="2021-03" db="EMBL/GenBank/DDBJ databases">
        <title>novel species isolated from a fishpond in China.</title>
        <authorList>
            <person name="Lu H."/>
            <person name="Cai Z."/>
        </authorList>
    </citation>
    <scope>NUCLEOTIDE SEQUENCE</scope>
    <source>
        <strain evidence="2">JCM 30855</strain>
    </source>
</reference>
<sequence>MDSTTYAMTRDAKQLASGFASRNQQHVLAARLSGKASSAFLTPPEGSDALTSLSDGELNAILIADTDVLTDRFWVSQSNFFGQTIFTPFANNGDFLTNAV</sequence>
<dbReference type="EMBL" id="JAFKCV010000284">
    <property type="protein sequence ID" value="MBN7828028.1"/>
    <property type="molecule type" value="Genomic_DNA"/>
</dbReference>
<evidence type="ECO:0000259" key="1">
    <source>
        <dbReference type="Pfam" id="PF09822"/>
    </source>
</evidence>
<protein>
    <submittedName>
        <fullName evidence="2">ABC transporter</fullName>
    </submittedName>
</protein>
<accession>A0A939IQ19</accession>
<dbReference type="Pfam" id="PF09822">
    <property type="entry name" value="ABC_transp_aux"/>
    <property type="match status" value="1"/>
</dbReference>
<dbReference type="InterPro" id="IPR019196">
    <property type="entry name" value="ABC_transp_unknown"/>
</dbReference>
<evidence type="ECO:0000313" key="3">
    <source>
        <dbReference type="Proteomes" id="UP000664654"/>
    </source>
</evidence>
<feature type="domain" description="ABC-type uncharacterised transport system" evidence="1">
    <location>
        <begin position="10"/>
        <end position="99"/>
    </location>
</feature>
<evidence type="ECO:0000313" key="2">
    <source>
        <dbReference type="EMBL" id="MBN7828028.1"/>
    </source>
</evidence>
<proteinExistence type="predicted"/>